<dbReference type="EMBL" id="JACSIT010000153">
    <property type="protein sequence ID" value="MBC6996582.1"/>
    <property type="molecule type" value="Genomic_DNA"/>
</dbReference>
<organism evidence="2 3">
    <name type="scientific">Neolewinella lacunae</name>
    <dbReference type="NCBI Taxonomy" id="1517758"/>
    <lineage>
        <taxon>Bacteria</taxon>
        <taxon>Pseudomonadati</taxon>
        <taxon>Bacteroidota</taxon>
        <taxon>Saprospiria</taxon>
        <taxon>Saprospirales</taxon>
        <taxon>Lewinellaceae</taxon>
        <taxon>Neolewinella</taxon>
    </lineage>
</organism>
<dbReference type="InterPro" id="IPR029044">
    <property type="entry name" value="Nucleotide-diphossugar_trans"/>
</dbReference>
<keyword evidence="3" id="KW-1185">Reference proteome</keyword>
<comment type="caution">
    <text evidence="2">The sequence shown here is derived from an EMBL/GenBank/DDBJ whole genome shotgun (WGS) entry which is preliminary data.</text>
</comment>
<dbReference type="Pfam" id="PF00535">
    <property type="entry name" value="Glycos_transf_2"/>
    <property type="match status" value="1"/>
</dbReference>
<reference evidence="2" key="1">
    <citation type="submission" date="2020-08" db="EMBL/GenBank/DDBJ databases">
        <title>Lewinella bacteria from marine environments.</title>
        <authorList>
            <person name="Zhong Y."/>
        </authorList>
    </citation>
    <scope>NUCLEOTIDE SEQUENCE</scope>
    <source>
        <strain evidence="2">KCTC 42187</strain>
    </source>
</reference>
<accession>A0A923TF36</accession>
<evidence type="ECO:0000259" key="1">
    <source>
        <dbReference type="Pfam" id="PF00535"/>
    </source>
</evidence>
<gene>
    <name evidence="2" type="ORF">H9S92_20585</name>
</gene>
<dbReference type="PANTHER" id="PTHR43685">
    <property type="entry name" value="GLYCOSYLTRANSFERASE"/>
    <property type="match status" value="1"/>
</dbReference>
<dbReference type="CDD" id="cd00761">
    <property type="entry name" value="Glyco_tranf_GTA_type"/>
    <property type="match status" value="1"/>
</dbReference>
<dbReference type="Proteomes" id="UP000650081">
    <property type="component" value="Unassembled WGS sequence"/>
</dbReference>
<dbReference type="InterPro" id="IPR001173">
    <property type="entry name" value="Glyco_trans_2-like"/>
</dbReference>
<protein>
    <submittedName>
        <fullName evidence="2">Glycosyltransferase family 2 protein</fullName>
    </submittedName>
</protein>
<sequence>MNVSVIIPAYNAAPFLARAIDSVLAQEYPVAQLILVDNNSVDGTLAIMHSYQQRYPQRILVAQCKRQGVSAARNRGLALATGEWVQFLDADDTLDPRKLSAQLALVQPRTEWIIGGYRNAYADGSTLNNIPHPDPWRGLVFGYRAGCTHANLFRRHVLTSGIAWEESLPDNEDPTLCFALLRAGVRWQVIPEVLCTYHHHPTPGRLSLHDAVGGKAREVALLRAINSHLAATAPAYWQEHAAYFQAALLRALRVQATFDLTGATATFQTCFPQGLTGIDWATQQLLPKVFIQAYQLFGFHRSEAIRLTLSQILPSRLLQRLKPRNPQP</sequence>
<dbReference type="Gene3D" id="3.90.550.10">
    <property type="entry name" value="Spore Coat Polysaccharide Biosynthesis Protein SpsA, Chain A"/>
    <property type="match status" value="1"/>
</dbReference>
<proteinExistence type="predicted"/>
<dbReference type="PANTHER" id="PTHR43685:SF3">
    <property type="entry name" value="SLR2126 PROTEIN"/>
    <property type="match status" value="1"/>
</dbReference>
<feature type="domain" description="Glycosyltransferase 2-like" evidence="1">
    <location>
        <begin position="4"/>
        <end position="126"/>
    </location>
</feature>
<dbReference type="AlphaFoldDB" id="A0A923TF36"/>
<dbReference type="SUPFAM" id="SSF53448">
    <property type="entry name" value="Nucleotide-diphospho-sugar transferases"/>
    <property type="match status" value="1"/>
</dbReference>
<evidence type="ECO:0000313" key="2">
    <source>
        <dbReference type="EMBL" id="MBC6996582.1"/>
    </source>
</evidence>
<name>A0A923TF36_9BACT</name>
<dbReference type="RefSeq" id="WP_187468589.1">
    <property type="nucleotide sequence ID" value="NZ_JACSIT010000153.1"/>
</dbReference>
<dbReference type="InterPro" id="IPR050834">
    <property type="entry name" value="Glycosyltransf_2"/>
</dbReference>
<evidence type="ECO:0000313" key="3">
    <source>
        <dbReference type="Proteomes" id="UP000650081"/>
    </source>
</evidence>